<organism evidence="7 8">
    <name type="scientific">Alkalimonas delamerensis</name>
    <dbReference type="NCBI Taxonomy" id="265981"/>
    <lineage>
        <taxon>Bacteria</taxon>
        <taxon>Pseudomonadati</taxon>
        <taxon>Pseudomonadota</taxon>
        <taxon>Gammaproteobacteria</taxon>
        <taxon>Alkalimonas</taxon>
    </lineage>
</organism>
<dbReference type="Pfam" id="PF02104">
    <property type="entry name" value="SURF1"/>
    <property type="match status" value="1"/>
</dbReference>
<dbReference type="Proteomes" id="UP001236258">
    <property type="component" value="Unassembled WGS sequence"/>
</dbReference>
<reference evidence="7 8" key="1">
    <citation type="submission" date="2023-08" db="EMBL/GenBank/DDBJ databases">
        <authorList>
            <person name="Joshi A."/>
            <person name="Thite S."/>
        </authorList>
    </citation>
    <scope>NUCLEOTIDE SEQUENCE [LARGE SCALE GENOMIC DNA]</scope>
    <source>
        <strain evidence="7 8">1E1</strain>
    </source>
</reference>
<evidence type="ECO:0000256" key="4">
    <source>
        <dbReference type="ARBA" id="ARBA00022989"/>
    </source>
</evidence>
<dbReference type="PROSITE" id="PS50895">
    <property type="entry name" value="SURF1"/>
    <property type="match status" value="1"/>
</dbReference>
<dbReference type="CDD" id="cd06662">
    <property type="entry name" value="SURF1"/>
    <property type="match status" value="1"/>
</dbReference>
<evidence type="ECO:0000256" key="5">
    <source>
        <dbReference type="ARBA" id="ARBA00023136"/>
    </source>
</evidence>
<sequence length="244" mass="27800">MHFRMAGRSFSVHPVWLLITLTVFVILIKLGWWQLSRAVEKEQQLQQLASWQAEGPLSWTQLQQLPLAEADLVQIADQARWLAPRVWLLDNKMVQSRIGYDVVIPVQFNRFDPPVLVNLGWVPAAGSRNELPDIEIPEELPIRGLLRTSFGSFRLGQNLEAGGDWPMRIQQIELESINPYLPEPALPAVIYQMEQSPFLPHYQPVVLPPEKHRGYALQWFMLGVAALGVALAASLRKEDDNEQN</sequence>
<evidence type="ECO:0000256" key="1">
    <source>
        <dbReference type="ARBA" id="ARBA00004370"/>
    </source>
</evidence>
<gene>
    <name evidence="7" type="ORF">Q3O59_14930</name>
</gene>
<keyword evidence="8" id="KW-1185">Reference proteome</keyword>
<keyword evidence="4 6" id="KW-1133">Transmembrane helix</keyword>
<protein>
    <recommendedName>
        <fullName evidence="6">SURF1-like protein</fullName>
    </recommendedName>
</protein>
<proteinExistence type="inferred from homology"/>
<keyword evidence="3 6" id="KW-0812">Transmembrane</keyword>
<evidence type="ECO:0000256" key="2">
    <source>
        <dbReference type="ARBA" id="ARBA00007165"/>
    </source>
</evidence>
<comment type="similarity">
    <text evidence="2 6">Belongs to the SURF1 family.</text>
</comment>
<evidence type="ECO:0000313" key="8">
    <source>
        <dbReference type="Proteomes" id="UP001236258"/>
    </source>
</evidence>
<keyword evidence="6" id="KW-1003">Cell membrane</keyword>
<dbReference type="RefSeq" id="WP_305946345.1">
    <property type="nucleotide sequence ID" value="NZ_JAUZVY010000007.1"/>
</dbReference>
<name>A0ABT9GTL7_9GAMM</name>
<dbReference type="PANTHER" id="PTHR23427:SF2">
    <property type="entry name" value="SURFEIT LOCUS PROTEIN 1"/>
    <property type="match status" value="1"/>
</dbReference>
<dbReference type="InterPro" id="IPR045214">
    <property type="entry name" value="Surf1/Surf4"/>
</dbReference>
<evidence type="ECO:0000256" key="6">
    <source>
        <dbReference type="RuleBase" id="RU363076"/>
    </source>
</evidence>
<dbReference type="PANTHER" id="PTHR23427">
    <property type="entry name" value="SURFEIT LOCUS PROTEIN"/>
    <property type="match status" value="1"/>
</dbReference>
<feature type="transmembrane region" description="Helical" evidence="6">
    <location>
        <begin position="216"/>
        <end position="235"/>
    </location>
</feature>
<comment type="subcellular location">
    <subcellularLocation>
        <location evidence="6">Cell membrane</location>
        <topology evidence="6">Multi-pass membrane protein</topology>
    </subcellularLocation>
    <subcellularLocation>
        <location evidence="1">Membrane</location>
    </subcellularLocation>
</comment>
<dbReference type="InterPro" id="IPR002994">
    <property type="entry name" value="Surf1/Shy1"/>
</dbReference>
<feature type="transmembrane region" description="Helical" evidence="6">
    <location>
        <begin position="12"/>
        <end position="33"/>
    </location>
</feature>
<comment type="caution">
    <text evidence="7">The sequence shown here is derived from an EMBL/GenBank/DDBJ whole genome shotgun (WGS) entry which is preliminary data.</text>
</comment>
<accession>A0ABT9GTL7</accession>
<keyword evidence="5 6" id="KW-0472">Membrane</keyword>
<dbReference type="EMBL" id="JAUZVY010000007">
    <property type="protein sequence ID" value="MDP4530323.1"/>
    <property type="molecule type" value="Genomic_DNA"/>
</dbReference>
<evidence type="ECO:0000313" key="7">
    <source>
        <dbReference type="EMBL" id="MDP4530323.1"/>
    </source>
</evidence>
<evidence type="ECO:0000256" key="3">
    <source>
        <dbReference type="ARBA" id="ARBA00022692"/>
    </source>
</evidence>